<comment type="caution">
    <text evidence="2">The sequence shown here is derived from an EMBL/GenBank/DDBJ whole genome shotgun (WGS) entry which is preliminary data.</text>
</comment>
<evidence type="ECO:0000313" key="2">
    <source>
        <dbReference type="EMBL" id="MBU5440233.1"/>
    </source>
</evidence>
<feature type="transmembrane region" description="Helical" evidence="1">
    <location>
        <begin position="98"/>
        <end position="123"/>
    </location>
</feature>
<accession>A0ABS6EBD0</accession>
<feature type="transmembrane region" description="Helical" evidence="1">
    <location>
        <begin position="52"/>
        <end position="77"/>
    </location>
</feature>
<evidence type="ECO:0000256" key="1">
    <source>
        <dbReference type="SAM" id="Phobius"/>
    </source>
</evidence>
<dbReference type="RefSeq" id="WP_216522277.1">
    <property type="nucleotide sequence ID" value="NZ_JAHLPM010000029.1"/>
</dbReference>
<feature type="transmembrane region" description="Helical" evidence="1">
    <location>
        <begin position="171"/>
        <end position="192"/>
    </location>
</feature>
<dbReference type="EMBL" id="JAHLPM010000029">
    <property type="protein sequence ID" value="MBU5440233.1"/>
    <property type="molecule type" value="Genomic_DNA"/>
</dbReference>
<keyword evidence="1" id="KW-0472">Membrane</keyword>
<organism evidence="2 3">
    <name type="scientific">Tissierella simiarum</name>
    <dbReference type="NCBI Taxonomy" id="2841534"/>
    <lineage>
        <taxon>Bacteria</taxon>
        <taxon>Bacillati</taxon>
        <taxon>Bacillota</taxon>
        <taxon>Tissierellia</taxon>
        <taxon>Tissierellales</taxon>
        <taxon>Tissierellaceae</taxon>
        <taxon>Tissierella</taxon>
    </lineage>
</organism>
<feature type="transmembrane region" description="Helical" evidence="1">
    <location>
        <begin position="212"/>
        <end position="236"/>
    </location>
</feature>
<feature type="transmembrane region" description="Helical" evidence="1">
    <location>
        <begin position="26"/>
        <end position="46"/>
    </location>
</feature>
<sequence>MEIIKDFFNINKSTLKKSVNSITSNWIIIFSGIIYTILNVAIYTVVGTIFRGVLFILAGFILAIVSSSLISNYLYLLYNVINYDRIKLDDFKEGFKYFLWKIYGVFFIAWIGSYILSALGGILRSNSHMLSTLISILILFLLNALPETLYLKHLSAGESIMYALEFMKENWINWLIPNVIFYLILYVLTGNILTNLFTTHLSFNFDFSIQNILRYLLGQILFSFIMIYRGHLFKLLSTSTRRKRMFMNKF</sequence>
<protein>
    <submittedName>
        <fullName evidence="2">Uncharacterized protein</fullName>
    </submittedName>
</protein>
<dbReference type="Proteomes" id="UP000749471">
    <property type="component" value="Unassembled WGS sequence"/>
</dbReference>
<proteinExistence type="predicted"/>
<feature type="transmembrane region" description="Helical" evidence="1">
    <location>
        <begin position="129"/>
        <end position="150"/>
    </location>
</feature>
<reference evidence="2 3" key="1">
    <citation type="submission" date="2021-06" db="EMBL/GenBank/DDBJ databases">
        <authorList>
            <person name="Sun Q."/>
            <person name="Li D."/>
        </authorList>
    </citation>
    <scope>NUCLEOTIDE SEQUENCE [LARGE SCALE GENOMIC DNA]</scope>
    <source>
        <strain evidence="2 3">MSJ-40</strain>
    </source>
</reference>
<keyword evidence="1" id="KW-0812">Transmembrane</keyword>
<keyword evidence="1" id="KW-1133">Transmembrane helix</keyword>
<evidence type="ECO:0000313" key="3">
    <source>
        <dbReference type="Proteomes" id="UP000749471"/>
    </source>
</evidence>
<name>A0ABS6EBD0_9FIRM</name>
<keyword evidence="3" id="KW-1185">Reference proteome</keyword>
<gene>
    <name evidence="2" type="ORF">KQI42_19755</name>
</gene>